<dbReference type="EMBL" id="VRTY01000063">
    <property type="protein sequence ID" value="TXK37241.1"/>
    <property type="molecule type" value="Genomic_DNA"/>
</dbReference>
<evidence type="ECO:0000313" key="1">
    <source>
        <dbReference type="EMBL" id="TXK37241.1"/>
    </source>
</evidence>
<reference evidence="1 2" key="1">
    <citation type="submission" date="2019-08" db="EMBL/GenBank/DDBJ databases">
        <authorList>
            <person name="Shi S."/>
        </authorList>
    </citation>
    <scope>NUCLEOTIDE SEQUENCE [LARGE SCALE GENOMIC DNA]</scope>
    <source>
        <strain evidence="1 2">GY10130</strain>
    </source>
</reference>
<evidence type="ECO:0000313" key="2">
    <source>
        <dbReference type="Proteomes" id="UP000321926"/>
    </source>
</evidence>
<dbReference type="RefSeq" id="WP_147922708.1">
    <property type="nucleotide sequence ID" value="NZ_VRTY01000063.1"/>
</dbReference>
<dbReference type="SUPFAM" id="SSF48452">
    <property type="entry name" value="TPR-like"/>
    <property type="match status" value="1"/>
</dbReference>
<dbReference type="InterPro" id="IPR011990">
    <property type="entry name" value="TPR-like_helical_dom_sf"/>
</dbReference>
<sequence length="356" mass="41386">MRHFFSRGLHRLSLLVLFFFGFFTALASPDYTEVYHPHINRAELALAQKNYETALDLYQQAFAAVPSPFAKDYFNAAVCATHEGNEKLTYAYLEKLALKGVDLEYLKKQRGFKPLQESKKWRKFERKYPRYRKNYRQHVNLDLRADLDELYARDQYFRQAKGGLRAHIDTLRKIEAANVGVLLRAIEKHGYPGENQIGVGDTLELLPRFAIVIERQTRFMDGYDFTKILQEAVQQGRLAPHAAAYLMEKQGFGDYKTRALVKISCGKPKDCENDKRLPDLSKFMKEKLSETQEENINEQRLDLGLESLKDYRRKVLFSLTQQEFNFNYPGAVAYYIAPSNEAAHVLTERLETIEEL</sequence>
<dbReference type="Proteomes" id="UP000321926">
    <property type="component" value="Unassembled WGS sequence"/>
</dbReference>
<dbReference type="OrthoDB" id="648472at2"/>
<gene>
    <name evidence="1" type="ORF">FVR03_15675</name>
</gene>
<protein>
    <recommendedName>
        <fullName evidence="3">Tetratricopeptide repeat protein</fullName>
    </recommendedName>
</protein>
<organism evidence="1 2">
    <name type="scientific">Pontibacter qinzhouensis</name>
    <dbReference type="NCBI Taxonomy" id="2603253"/>
    <lineage>
        <taxon>Bacteria</taxon>
        <taxon>Pseudomonadati</taxon>
        <taxon>Bacteroidota</taxon>
        <taxon>Cytophagia</taxon>
        <taxon>Cytophagales</taxon>
        <taxon>Hymenobacteraceae</taxon>
        <taxon>Pontibacter</taxon>
    </lineage>
</organism>
<name>A0A5C8JIR4_9BACT</name>
<proteinExistence type="predicted"/>
<dbReference type="AlphaFoldDB" id="A0A5C8JIR4"/>
<accession>A0A5C8JIR4</accession>
<keyword evidence="2" id="KW-1185">Reference proteome</keyword>
<evidence type="ECO:0008006" key="3">
    <source>
        <dbReference type="Google" id="ProtNLM"/>
    </source>
</evidence>
<comment type="caution">
    <text evidence="1">The sequence shown here is derived from an EMBL/GenBank/DDBJ whole genome shotgun (WGS) entry which is preliminary data.</text>
</comment>